<sequence length="62" mass="7228">MMKVHGNLTRAQLQCDNRYCKFSTTHPADCVPPNCTKTCWQYRQYPQIYQPQINGFCPNCAN</sequence>
<gene>
    <name evidence="1" type="ORF">SISNIDRAFT_525107</name>
</gene>
<dbReference type="AlphaFoldDB" id="A0A164QR61"/>
<reference evidence="1 2" key="1">
    <citation type="journal article" date="2016" name="Mol. Biol. Evol.">
        <title>Comparative Genomics of Early-Diverging Mushroom-Forming Fungi Provides Insights into the Origins of Lignocellulose Decay Capabilities.</title>
        <authorList>
            <person name="Nagy L.G."/>
            <person name="Riley R."/>
            <person name="Tritt A."/>
            <person name="Adam C."/>
            <person name="Daum C."/>
            <person name="Floudas D."/>
            <person name="Sun H."/>
            <person name="Yadav J.S."/>
            <person name="Pangilinan J."/>
            <person name="Larsson K.H."/>
            <person name="Matsuura K."/>
            <person name="Barry K."/>
            <person name="Labutti K."/>
            <person name="Kuo R."/>
            <person name="Ohm R.A."/>
            <person name="Bhattacharya S.S."/>
            <person name="Shirouzu T."/>
            <person name="Yoshinaga Y."/>
            <person name="Martin F.M."/>
            <person name="Grigoriev I.V."/>
            <person name="Hibbett D.S."/>
        </authorList>
    </citation>
    <scope>NUCLEOTIDE SEQUENCE [LARGE SCALE GENOMIC DNA]</scope>
    <source>
        <strain evidence="1 2">HHB9708</strain>
    </source>
</reference>
<dbReference type="Proteomes" id="UP000076722">
    <property type="component" value="Unassembled WGS sequence"/>
</dbReference>
<protein>
    <submittedName>
        <fullName evidence="1">Uncharacterized protein</fullName>
    </submittedName>
</protein>
<accession>A0A164QR61</accession>
<keyword evidence="2" id="KW-1185">Reference proteome</keyword>
<dbReference type="EMBL" id="KV419424">
    <property type="protein sequence ID" value="KZS89890.1"/>
    <property type="molecule type" value="Genomic_DNA"/>
</dbReference>
<name>A0A164QR61_9AGAM</name>
<evidence type="ECO:0000313" key="1">
    <source>
        <dbReference type="EMBL" id="KZS89890.1"/>
    </source>
</evidence>
<dbReference type="OrthoDB" id="2748942at2759"/>
<organism evidence="1 2">
    <name type="scientific">Sistotremastrum niveocremeum HHB9708</name>
    <dbReference type="NCBI Taxonomy" id="1314777"/>
    <lineage>
        <taxon>Eukaryota</taxon>
        <taxon>Fungi</taxon>
        <taxon>Dikarya</taxon>
        <taxon>Basidiomycota</taxon>
        <taxon>Agaricomycotina</taxon>
        <taxon>Agaricomycetes</taxon>
        <taxon>Sistotremastrales</taxon>
        <taxon>Sistotremastraceae</taxon>
        <taxon>Sertulicium</taxon>
        <taxon>Sertulicium niveocremeum</taxon>
    </lineage>
</organism>
<evidence type="ECO:0000313" key="2">
    <source>
        <dbReference type="Proteomes" id="UP000076722"/>
    </source>
</evidence>
<proteinExistence type="predicted"/>